<dbReference type="PANTHER" id="PTHR34142">
    <property type="entry name" value="ENDO-BETA-1,4-GLUCANASE A"/>
    <property type="match status" value="1"/>
</dbReference>
<evidence type="ECO:0000256" key="3">
    <source>
        <dbReference type="ARBA" id="ARBA00022801"/>
    </source>
</evidence>
<dbReference type="InterPro" id="IPR001547">
    <property type="entry name" value="Glyco_hydro_5"/>
</dbReference>
<organism evidence="9 10">
    <name type="scientific">Kribbella sindirgiensis</name>
    <dbReference type="NCBI Taxonomy" id="1124744"/>
    <lineage>
        <taxon>Bacteria</taxon>
        <taxon>Bacillati</taxon>
        <taxon>Actinomycetota</taxon>
        <taxon>Actinomycetes</taxon>
        <taxon>Propionibacteriales</taxon>
        <taxon>Kribbellaceae</taxon>
        <taxon>Kribbella</taxon>
    </lineage>
</organism>
<dbReference type="PANTHER" id="PTHR34142:SF1">
    <property type="entry name" value="GLYCOSIDE HYDROLASE FAMILY 5 DOMAIN-CONTAINING PROTEIN"/>
    <property type="match status" value="1"/>
</dbReference>
<comment type="catalytic activity">
    <reaction evidence="1">
        <text>Endohydrolysis of (1-&gt;4)-beta-D-glucosidic linkages in cellulose, lichenin and cereal beta-D-glucans.</text>
        <dbReference type="EC" id="3.2.1.4"/>
    </reaction>
</comment>
<proteinExistence type="inferred from homology"/>
<protein>
    <recommendedName>
        <fullName evidence="2">cellulase</fullName>
        <ecNumber evidence="2">3.2.1.4</ecNumber>
    </recommendedName>
</protein>
<dbReference type="InterPro" id="IPR012334">
    <property type="entry name" value="Pectin_lyas_fold"/>
</dbReference>
<keyword evidence="4 5" id="KW-0326">Glycosidase</keyword>
<dbReference type="RefSeq" id="WP_131287221.1">
    <property type="nucleotide sequence ID" value="NZ_SJKA01000004.1"/>
</dbReference>
<dbReference type="InterPro" id="IPR017853">
    <property type="entry name" value="GH"/>
</dbReference>
<gene>
    <name evidence="9" type="ORF">E0H50_12230</name>
</gene>
<dbReference type="PROSITE" id="PS00659">
    <property type="entry name" value="GLYCOSYL_HYDROL_F5"/>
    <property type="match status" value="1"/>
</dbReference>
<dbReference type="GO" id="GO:0000272">
    <property type="term" value="P:polysaccharide catabolic process"/>
    <property type="evidence" value="ECO:0007669"/>
    <property type="project" value="InterPro"/>
</dbReference>
<dbReference type="SMART" id="SM00710">
    <property type="entry name" value="PbH1"/>
    <property type="match status" value="4"/>
</dbReference>
<dbReference type="AlphaFoldDB" id="A0A4R0IP33"/>
<evidence type="ECO:0000256" key="4">
    <source>
        <dbReference type="ARBA" id="ARBA00023295"/>
    </source>
</evidence>
<evidence type="ECO:0000256" key="5">
    <source>
        <dbReference type="RuleBase" id="RU361153"/>
    </source>
</evidence>
<dbReference type="SUPFAM" id="SSF51445">
    <property type="entry name" value="(Trans)glycosidases"/>
    <property type="match status" value="1"/>
</dbReference>
<sequence length="625" mass="66797">MIHSLVAGVLLAASTLVPASAQADDTPVGRNGQLHVCGTKLCNERNEPVQLRGMSTHGLQWYANCVKTASLDALATDWKADILRISMYVQEDGYETDPEKFTNLVNNYIEEATRRGMYALVDWHQLDPGDPNANLGLAKTFFTEIAERHKDKKNIIYDIANEPNGVSWAGIKSYAEQMVPVIRAKDPDGVIFVGTHGWASLGVSDGGSEADVINNPVNATNLMYTFHFYAASHKQEYFDALSRAADRIPLFVTEFGTQTYTGDGGNDFTWSQKYLDFLESKQIGWTNWNFSDDFRSGAVFKEGTCAGNDFAGTSVLKPAGVWIRDHIRNRTASTETTEVGTSAELTAALTNAKPGDTIKLADGTYTGNFKTTVDGTSSAPITLTGSANAVLKAGGGYGLHLNGASYWNVRGITVTGGQKGIMIDSATRVTIDGVTVHGLDMEGVHFRNSSTYGVIKNSRIYDTGNDGRGMGEGVYVGSAGGTSDKSDHVQILGNTIGPDVGGEAVDLKEGTTGGLVSGNSFDGRGLTGANYDDSWIDVKGNNYVIENNTGKNTTNNGYETHTQQSGWGCGTMFRGNVSDLSGATGSGRYAFNITNYNASSCKVTIDRSNTMTGGKALTNPGIPVT</sequence>
<comment type="caution">
    <text evidence="9">The sequence shown here is derived from an EMBL/GenBank/DDBJ whole genome shotgun (WGS) entry which is preliminary data.</text>
</comment>
<name>A0A4R0IP33_9ACTN</name>
<dbReference type="InterPro" id="IPR011050">
    <property type="entry name" value="Pectin_lyase_fold/virulence"/>
</dbReference>
<reference evidence="9 10" key="1">
    <citation type="submission" date="2019-02" db="EMBL/GenBank/DDBJ databases">
        <title>Kribbella capetownensis sp. nov. and Kribbella speibonae sp. nov., isolated from soil.</title>
        <authorList>
            <person name="Curtis S.M."/>
            <person name="Norton I."/>
            <person name="Everest G.J."/>
            <person name="Meyers P.R."/>
        </authorList>
    </citation>
    <scope>NUCLEOTIDE SEQUENCE [LARGE SCALE GENOMIC DNA]</scope>
    <source>
        <strain evidence="9 10">DSM 27082</strain>
    </source>
</reference>
<evidence type="ECO:0000313" key="10">
    <source>
        <dbReference type="Proteomes" id="UP000292695"/>
    </source>
</evidence>
<feature type="domain" description="Right handed beta helix" evidence="8">
    <location>
        <begin position="398"/>
        <end position="565"/>
    </location>
</feature>
<evidence type="ECO:0000256" key="6">
    <source>
        <dbReference type="SAM" id="SignalP"/>
    </source>
</evidence>
<evidence type="ECO:0000256" key="1">
    <source>
        <dbReference type="ARBA" id="ARBA00000966"/>
    </source>
</evidence>
<evidence type="ECO:0000256" key="2">
    <source>
        <dbReference type="ARBA" id="ARBA00012601"/>
    </source>
</evidence>
<dbReference type="OrthoDB" id="182870at2"/>
<feature type="domain" description="Glycoside hydrolase family 5" evidence="7">
    <location>
        <begin position="42"/>
        <end position="292"/>
    </location>
</feature>
<dbReference type="InterPro" id="IPR018087">
    <property type="entry name" value="Glyco_hydro_5_CS"/>
</dbReference>
<dbReference type="Pfam" id="PF13229">
    <property type="entry name" value="Beta_helix"/>
    <property type="match status" value="1"/>
</dbReference>
<dbReference type="InterPro" id="IPR006626">
    <property type="entry name" value="PbH1"/>
</dbReference>
<dbReference type="Pfam" id="PF00150">
    <property type="entry name" value="Cellulase"/>
    <property type="match status" value="1"/>
</dbReference>
<evidence type="ECO:0000259" key="8">
    <source>
        <dbReference type="Pfam" id="PF13229"/>
    </source>
</evidence>
<dbReference type="InterPro" id="IPR039448">
    <property type="entry name" value="Beta_helix"/>
</dbReference>
<dbReference type="Gene3D" id="2.160.20.10">
    <property type="entry name" value="Single-stranded right-handed beta-helix, Pectin lyase-like"/>
    <property type="match status" value="1"/>
</dbReference>
<keyword evidence="6" id="KW-0732">Signal</keyword>
<dbReference type="EC" id="3.2.1.4" evidence="2"/>
<dbReference type="EMBL" id="SJKA01000004">
    <property type="protein sequence ID" value="TCC34677.1"/>
    <property type="molecule type" value="Genomic_DNA"/>
</dbReference>
<accession>A0A4R0IP33</accession>
<keyword evidence="10" id="KW-1185">Reference proteome</keyword>
<dbReference type="GO" id="GO:0008810">
    <property type="term" value="F:cellulase activity"/>
    <property type="evidence" value="ECO:0007669"/>
    <property type="project" value="UniProtKB-EC"/>
</dbReference>
<dbReference type="Gene3D" id="3.20.20.80">
    <property type="entry name" value="Glycosidases"/>
    <property type="match status" value="1"/>
</dbReference>
<dbReference type="SUPFAM" id="SSF51126">
    <property type="entry name" value="Pectin lyase-like"/>
    <property type="match status" value="1"/>
</dbReference>
<keyword evidence="3 5" id="KW-0378">Hydrolase</keyword>
<comment type="similarity">
    <text evidence="5">Belongs to the glycosyl hydrolase 5 (cellulase A) family.</text>
</comment>
<dbReference type="Proteomes" id="UP000292695">
    <property type="component" value="Unassembled WGS sequence"/>
</dbReference>
<feature type="signal peptide" evidence="6">
    <location>
        <begin position="1"/>
        <end position="23"/>
    </location>
</feature>
<evidence type="ECO:0000259" key="7">
    <source>
        <dbReference type="Pfam" id="PF00150"/>
    </source>
</evidence>
<evidence type="ECO:0000313" key="9">
    <source>
        <dbReference type="EMBL" id="TCC34677.1"/>
    </source>
</evidence>
<feature type="chain" id="PRO_5020865771" description="cellulase" evidence="6">
    <location>
        <begin position="24"/>
        <end position="625"/>
    </location>
</feature>